<evidence type="ECO:0000256" key="13">
    <source>
        <dbReference type="ARBA" id="ARBA00048798"/>
    </source>
</evidence>
<comment type="pathway">
    <text evidence="10">Cofactor biosynthesis; tetrahydrofolate biosynthesis; 4-aminobenzoate from chorismate: step 2/2.</text>
</comment>
<sequence>MENTHAVHNGIFNYLNEIKISPLSRAYTFSDSVYEVIPFYNFNIIAFDEHITRLDKSCNSLSFKADIEKIAMEIKQLIKKSNLKNGYVYYQISRGIDPIRSHMFDANIQIETFGYVVEHAFKSKTLKVMLCEDLRWQRCDIKSTSLLGNVMSMNDAKDKGCEEVIMHKNNFITEGGASNIFFVKDNLVMTPALTNNILPGITRELLIKAIKNEGIDVQEGKYTLEDLIDSESMWLTSSTKGLAEVGEVINTKTKLIQGHELFKKCKDVFTKKFFS</sequence>
<dbReference type="FunFam" id="3.20.10.10:FF:000002">
    <property type="entry name" value="D-alanine aminotransferase"/>
    <property type="match status" value="1"/>
</dbReference>
<keyword evidence="9" id="KW-0289">Folate biosynthesis</keyword>
<evidence type="ECO:0000256" key="20">
    <source>
        <dbReference type="RuleBase" id="RU004516"/>
    </source>
</evidence>
<evidence type="ECO:0000256" key="3">
    <source>
        <dbReference type="ARBA" id="ARBA00004824"/>
    </source>
</evidence>
<comment type="function">
    <text evidence="16">Involved in the biosynthesis of p-aminobenzoate (PABA), a precursor of tetrahydrofolate. Converts 4-amino-4-deoxychorismate into 4-aminobenzoate (PABA) and pyruvate.</text>
</comment>
<evidence type="ECO:0000256" key="16">
    <source>
        <dbReference type="ARBA" id="ARBA00054027"/>
    </source>
</evidence>
<dbReference type="SUPFAM" id="SSF56752">
    <property type="entry name" value="D-aminoacid aminotransferase-like PLP-dependent enzymes"/>
    <property type="match status" value="1"/>
</dbReference>
<evidence type="ECO:0000256" key="12">
    <source>
        <dbReference type="ARBA" id="ARBA00048212"/>
    </source>
</evidence>
<keyword evidence="21" id="KW-0808">Transferase</keyword>
<evidence type="ECO:0000313" key="22">
    <source>
        <dbReference type="Proteomes" id="UP000319384"/>
    </source>
</evidence>
<dbReference type="EMBL" id="SHBH01000003">
    <property type="protein sequence ID" value="RZO27399.1"/>
    <property type="molecule type" value="Genomic_DNA"/>
</dbReference>
<dbReference type="InterPro" id="IPR036038">
    <property type="entry name" value="Aminotransferase-like"/>
</dbReference>
<evidence type="ECO:0000313" key="21">
    <source>
        <dbReference type="EMBL" id="RZO27399.1"/>
    </source>
</evidence>
<evidence type="ECO:0000256" key="17">
    <source>
        <dbReference type="ARBA" id="ARBA00069174"/>
    </source>
</evidence>
<dbReference type="GO" id="GO:0046656">
    <property type="term" value="P:folic acid biosynthetic process"/>
    <property type="evidence" value="ECO:0007669"/>
    <property type="project" value="UniProtKB-KW"/>
</dbReference>
<dbReference type="EC" id="2.6.1.42" evidence="7"/>
<dbReference type="PANTHER" id="PTHR42743:SF11">
    <property type="entry name" value="AMINODEOXYCHORISMATE LYASE"/>
    <property type="match status" value="1"/>
</dbReference>
<evidence type="ECO:0000256" key="6">
    <source>
        <dbReference type="ARBA" id="ARBA00009320"/>
    </source>
</evidence>
<comment type="pathway">
    <text evidence="3">Amino-acid biosynthesis; L-isoleucine biosynthesis; L-isoleucine from 2-oxobutanoate: step 4/4.</text>
</comment>
<comment type="catalytic activity">
    <reaction evidence="13">
        <text>L-isoleucine + 2-oxoglutarate = (S)-3-methyl-2-oxopentanoate + L-glutamate</text>
        <dbReference type="Rhea" id="RHEA:24801"/>
        <dbReference type="ChEBI" id="CHEBI:16810"/>
        <dbReference type="ChEBI" id="CHEBI:29985"/>
        <dbReference type="ChEBI" id="CHEBI:35146"/>
        <dbReference type="ChEBI" id="CHEBI:58045"/>
        <dbReference type="EC" id="2.6.1.42"/>
    </reaction>
</comment>
<evidence type="ECO:0000256" key="11">
    <source>
        <dbReference type="ARBA" id="ARBA00035676"/>
    </source>
</evidence>
<dbReference type="InterPro" id="IPR043132">
    <property type="entry name" value="BCAT-like_C"/>
</dbReference>
<evidence type="ECO:0000256" key="1">
    <source>
        <dbReference type="ARBA" id="ARBA00001933"/>
    </source>
</evidence>
<keyword evidence="8 20" id="KW-0663">Pyridoxal phosphate</keyword>
<comment type="catalytic activity">
    <reaction evidence="14">
        <text>L-leucine + 2-oxoglutarate = 4-methyl-2-oxopentanoate + L-glutamate</text>
        <dbReference type="Rhea" id="RHEA:18321"/>
        <dbReference type="ChEBI" id="CHEBI:16810"/>
        <dbReference type="ChEBI" id="CHEBI:17865"/>
        <dbReference type="ChEBI" id="CHEBI:29985"/>
        <dbReference type="ChEBI" id="CHEBI:57427"/>
        <dbReference type="EC" id="2.6.1.42"/>
    </reaction>
</comment>
<accession>A0A520N1P0</accession>
<name>A0A520N1P0_9GAMM</name>
<dbReference type="InterPro" id="IPR043131">
    <property type="entry name" value="BCAT-like_N"/>
</dbReference>
<reference evidence="21 22" key="1">
    <citation type="submission" date="2019-02" db="EMBL/GenBank/DDBJ databases">
        <title>Prokaryotic population dynamics and viral predation in marine succession experiment using metagenomics: the confinement effect.</title>
        <authorList>
            <person name="Haro-Moreno J.M."/>
            <person name="Rodriguez-Valera F."/>
            <person name="Lopez-Perez M."/>
        </authorList>
    </citation>
    <scope>NUCLEOTIDE SEQUENCE [LARGE SCALE GENOMIC DNA]</scope>
    <source>
        <strain evidence="21">MED-G162</strain>
    </source>
</reference>
<comment type="pathway">
    <text evidence="4">Amino-acid biosynthesis; L-valine biosynthesis; L-valine from pyruvate: step 4/4.</text>
</comment>
<comment type="cofactor">
    <cofactor evidence="1 20">
        <name>pyridoxal 5'-phosphate</name>
        <dbReference type="ChEBI" id="CHEBI:597326"/>
    </cofactor>
</comment>
<comment type="catalytic activity">
    <reaction evidence="15">
        <text>4-amino-4-deoxychorismate = 4-aminobenzoate + pyruvate + H(+)</text>
        <dbReference type="Rhea" id="RHEA:16201"/>
        <dbReference type="ChEBI" id="CHEBI:15361"/>
        <dbReference type="ChEBI" id="CHEBI:15378"/>
        <dbReference type="ChEBI" id="CHEBI:17836"/>
        <dbReference type="ChEBI" id="CHEBI:58406"/>
        <dbReference type="EC" id="4.1.3.38"/>
    </reaction>
</comment>
<dbReference type="GO" id="GO:0008696">
    <property type="term" value="F:4-amino-4-deoxychorismate lyase activity"/>
    <property type="evidence" value="ECO:0007669"/>
    <property type="project" value="UniProtKB-EC"/>
</dbReference>
<dbReference type="GO" id="GO:0008652">
    <property type="term" value="P:amino acid biosynthetic process"/>
    <property type="evidence" value="ECO:0007669"/>
    <property type="project" value="UniProtKB-ARBA"/>
</dbReference>
<dbReference type="GO" id="GO:0005829">
    <property type="term" value="C:cytosol"/>
    <property type="evidence" value="ECO:0007669"/>
    <property type="project" value="TreeGrafter"/>
</dbReference>
<proteinExistence type="inferred from homology"/>
<evidence type="ECO:0000256" key="15">
    <source>
        <dbReference type="ARBA" id="ARBA00049529"/>
    </source>
</evidence>
<dbReference type="Proteomes" id="UP000319384">
    <property type="component" value="Unassembled WGS sequence"/>
</dbReference>
<comment type="function">
    <text evidence="2">Acts on leucine, isoleucine and valine.</text>
</comment>
<dbReference type="InterPro" id="IPR001544">
    <property type="entry name" value="Aminotrans_IV"/>
</dbReference>
<evidence type="ECO:0000256" key="2">
    <source>
        <dbReference type="ARBA" id="ARBA00003109"/>
    </source>
</evidence>
<dbReference type="Pfam" id="PF01063">
    <property type="entry name" value="Aminotran_4"/>
    <property type="match status" value="1"/>
</dbReference>
<dbReference type="Gene3D" id="3.20.10.10">
    <property type="entry name" value="D-amino Acid Aminotransferase, subunit A, domain 2"/>
    <property type="match status" value="1"/>
</dbReference>
<organism evidence="21 22">
    <name type="scientific">SAR86 cluster bacterium</name>
    <dbReference type="NCBI Taxonomy" id="2030880"/>
    <lineage>
        <taxon>Bacteria</taxon>
        <taxon>Pseudomonadati</taxon>
        <taxon>Pseudomonadota</taxon>
        <taxon>Gammaproteobacteria</taxon>
        <taxon>SAR86 cluster</taxon>
    </lineage>
</organism>
<evidence type="ECO:0000256" key="14">
    <source>
        <dbReference type="ARBA" id="ARBA00049229"/>
    </source>
</evidence>
<evidence type="ECO:0000256" key="10">
    <source>
        <dbReference type="ARBA" id="ARBA00035633"/>
    </source>
</evidence>
<evidence type="ECO:0000256" key="5">
    <source>
        <dbReference type="ARBA" id="ARBA00005072"/>
    </source>
</evidence>
<comment type="similarity">
    <text evidence="6 19">Belongs to the class-IV pyridoxal-phosphate-dependent aminotransferase family.</text>
</comment>
<dbReference type="PANTHER" id="PTHR42743">
    <property type="entry name" value="AMINO-ACID AMINOTRANSFERASE"/>
    <property type="match status" value="1"/>
</dbReference>
<comment type="catalytic activity">
    <reaction evidence="12">
        <text>L-valine + 2-oxoglutarate = 3-methyl-2-oxobutanoate + L-glutamate</text>
        <dbReference type="Rhea" id="RHEA:24813"/>
        <dbReference type="ChEBI" id="CHEBI:11851"/>
        <dbReference type="ChEBI" id="CHEBI:16810"/>
        <dbReference type="ChEBI" id="CHEBI:29985"/>
        <dbReference type="ChEBI" id="CHEBI:57762"/>
        <dbReference type="EC" id="2.6.1.42"/>
    </reaction>
</comment>
<dbReference type="PROSITE" id="PS00770">
    <property type="entry name" value="AA_TRANSFER_CLASS_4"/>
    <property type="match status" value="1"/>
</dbReference>
<protein>
    <recommendedName>
        <fullName evidence="17">Aminodeoxychorismate lyase</fullName>
        <ecNumber evidence="7">2.6.1.42</ecNumber>
        <ecNumber evidence="11">4.1.3.38</ecNumber>
    </recommendedName>
    <alternativeName>
        <fullName evidence="18">4-amino-4-deoxychorismate lyase</fullName>
    </alternativeName>
</protein>
<dbReference type="GO" id="GO:0004084">
    <property type="term" value="F:branched-chain-amino-acid transaminase activity"/>
    <property type="evidence" value="ECO:0007669"/>
    <property type="project" value="UniProtKB-EC"/>
</dbReference>
<dbReference type="InterPro" id="IPR050571">
    <property type="entry name" value="Class-IV_PLP-Dep_Aminotrnsfr"/>
</dbReference>
<evidence type="ECO:0000256" key="7">
    <source>
        <dbReference type="ARBA" id="ARBA00013053"/>
    </source>
</evidence>
<evidence type="ECO:0000256" key="9">
    <source>
        <dbReference type="ARBA" id="ARBA00022909"/>
    </source>
</evidence>
<evidence type="ECO:0000256" key="8">
    <source>
        <dbReference type="ARBA" id="ARBA00022898"/>
    </source>
</evidence>
<evidence type="ECO:0000256" key="4">
    <source>
        <dbReference type="ARBA" id="ARBA00004931"/>
    </source>
</evidence>
<evidence type="ECO:0000256" key="19">
    <source>
        <dbReference type="RuleBase" id="RU004106"/>
    </source>
</evidence>
<dbReference type="InterPro" id="IPR018300">
    <property type="entry name" value="Aminotrans_IV_CS"/>
</dbReference>
<evidence type="ECO:0000256" key="18">
    <source>
        <dbReference type="ARBA" id="ARBA00080135"/>
    </source>
</evidence>
<gene>
    <name evidence="21" type="ORF">EVA95_00685</name>
</gene>
<dbReference type="AlphaFoldDB" id="A0A520N1P0"/>
<keyword evidence="21" id="KW-0032">Aminotransferase</keyword>
<dbReference type="EC" id="4.1.3.38" evidence="11"/>
<dbReference type="Gene3D" id="3.30.470.10">
    <property type="match status" value="1"/>
</dbReference>
<comment type="caution">
    <text evidence="21">The sequence shown here is derived from an EMBL/GenBank/DDBJ whole genome shotgun (WGS) entry which is preliminary data.</text>
</comment>
<comment type="pathway">
    <text evidence="5">Amino-acid biosynthesis; L-leucine biosynthesis; L-leucine from 3-methyl-2-oxobutanoate: step 4/4.</text>
</comment>